<dbReference type="PANTHER" id="PTHR24238">
    <property type="entry name" value="G-PROTEIN COUPLED RECEPTOR"/>
    <property type="match status" value="1"/>
</dbReference>
<dbReference type="SUPFAM" id="SSF81321">
    <property type="entry name" value="Family A G protein-coupled receptor-like"/>
    <property type="match status" value="1"/>
</dbReference>
<dbReference type="GO" id="GO:0004930">
    <property type="term" value="F:G protein-coupled receptor activity"/>
    <property type="evidence" value="ECO:0007669"/>
    <property type="project" value="UniProtKB-KW"/>
</dbReference>
<evidence type="ECO:0000256" key="10">
    <source>
        <dbReference type="ARBA" id="ARBA00023180"/>
    </source>
</evidence>
<dbReference type="InterPro" id="IPR009126">
    <property type="entry name" value="Cholcskin_rcpt"/>
</dbReference>
<organism evidence="16 17">
    <name type="scientific">Sinanodonta woodiana</name>
    <name type="common">Chinese pond mussel</name>
    <name type="synonym">Anodonta woodiana</name>
    <dbReference type="NCBI Taxonomy" id="1069815"/>
    <lineage>
        <taxon>Eukaryota</taxon>
        <taxon>Metazoa</taxon>
        <taxon>Spiralia</taxon>
        <taxon>Lophotrochozoa</taxon>
        <taxon>Mollusca</taxon>
        <taxon>Bivalvia</taxon>
        <taxon>Autobranchia</taxon>
        <taxon>Heteroconchia</taxon>
        <taxon>Palaeoheterodonta</taxon>
        <taxon>Unionida</taxon>
        <taxon>Unionoidea</taxon>
        <taxon>Unionidae</taxon>
        <taxon>Unioninae</taxon>
        <taxon>Sinanodonta</taxon>
    </lineage>
</organism>
<dbReference type="PROSITE" id="PS50262">
    <property type="entry name" value="G_PROTEIN_RECEP_F1_2"/>
    <property type="match status" value="1"/>
</dbReference>
<evidence type="ECO:0000256" key="2">
    <source>
        <dbReference type="ARBA" id="ARBA00022475"/>
    </source>
</evidence>
<keyword evidence="6 14" id="KW-0472">Membrane</keyword>
<evidence type="ECO:0000256" key="6">
    <source>
        <dbReference type="ARBA" id="ARBA00023136"/>
    </source>
</evidence>
<feature type="transmembrane region" description="Helical" evidence="14">
    <location>
        <begin position="130"/>
        <end position="154"/>
    </location>
</feature>
<dbReference type="GO" id="GO:0005886">
    <property type="term" value="C:plasma membrane"/>
    <property type="evidence" value="ECO:0007669"/>
    <property type="project" value="UniProtKB-SubCell"/>
</dbReference>
<dbReference type="InterPro" id="IPR000276">
    <property type="entry name" value="GPCR_Rhodpsn"/>
</dbReference>
<evidence type="ECO:0000256" key="4">
    <source>
        <dbReference type="ARBA" id="ARBA00022989"/>
    </source>
</evidence>
<comment type="subcellular location">
    <subcellularLocation>
        <location evidence="1">Cell membrane</location>
        <topology evidence="1">Multi-pass membrane protein</topology>
    </subcellularLocation>
</comment>
<accession>A0ABD3X0X9</accession>
<keyword evidence="5" id="KW-0297">G-protein coupled receptor</keyword>
<dbReference type="PANTHER" id="PTHR24238:SF75">
    <property type="entry name" value="CHOLECYSTOKININ-LIKE RECEPTOR AT 17D1-RELATED"/>
    <property type="match status" value="1"/>
</dbReference>
<evidence type="ECO:0000256" key="13">
    <source>
        <dbReference type="SAM" id="MobiDB-lite"/>
    </source>
</evidence>
<evidence type="ECO:0000256" key="7">
    <source>
        <dbReference type="ARBA" id="ARBA00023139"/>
    </source>
</evidence>
<keyword evidence="17" id="KW-1185">Reference proteome</keyword>
<evidence type="ECO:0000259" key="15">
    <source>
        <dbReference type="PROSITE" id="PS50262"/>
    </source>
</evidence>
<dbReference type="EMBL" id="JBJQND010000004">
    <property type="protein sequence ID" value="KAL3878488.1"/>
    <property type="molecule type" value="Genomic_DNA"/>
</dbReference>
<keyword evidence="4 14" id="KW-1133">Transmembrane helix</keyword>
<dbReference type="PRINTS" id="PR01822">
    <property type="entry name" value="CCYSTOKININR"/>
</dbReference>
<dbReference type="Pfam" id="PF00001">
    <property type="entry name" value="7tm_1"/>
    <property type="match status" value="1"/>
</dbReference>
<sequence>MSLGIALCREVWDNMALHKAYTLFLDMILLVLPVIIMSLSYGKIAYTLSQGLKMEKQEMEVVNSQNGTNNTGSFGRSSLRDGFGRTIAPSEDTEMSKASKSSKRRFDYHRGIRQSNSEKSRAAKKRVIRMLFVIVLEFFIFWTPLFVIQTWITFDENHAVKYVSPLLLTILFLLSYVSSCCNPITYCFMNKKFRQAFISVFRCSWCVKAAKKRSDLPSYSCHYSSSRTAISQISAYEKVNESDEM</sequence>
<evidence type="ECO:0000256" key="8">
    <source>
        <dbReference type="ARBA" id="ARBA00023157"/>
    </source>
</evidence>
<feature type="region of interest" description="Disordered" evidence="13">
    <location>
        <begin position="64"/>
        <end position="103"/>
    </location>
</feature>
<keyword evidence="3 14" id="KW-0812">Transmembrane</keyword>
<dbReference type="InterPro" id="IPR017452">
    <property type="entry name" value="GPCR_Rhodpsn_7TM"/>
</dbReference>
<feature type="transmembrane region" description="Helical" evidence="14">
    <location>
        <begin position="166"/>
        <end position="189"/>
    </location>
</feature>
<dbReference type="PRINTS" id="PR00237">
    <property type="entry name" value="GPCRRHODOPSN"/>
</dbReference>
<dbReference type="Gene3D" id="1.20.1070.10">
    <property type="entry name" value="Rhodopsin 7-helix transmembrane proteins"/>
    <property type="match status" value="1"/>
</dbReference>
<keyword evidence="10" id="KW-0325">Glycoprotein</keyword>
<keyword evidence="9" id="KW-0675">Receptor</keyword>
<dbReference type="AlphaFoldDB" id="A0ABD3X0X9"/>
<comment type="caution">
    <text evidence="16">The sequence shown here is derived from an EMBL/GenBank/DDBJ whole genome shotgun (WGS) entry which is preliminary data.</text>
</comment>
<feature type="compositionally biased region" description="Polar residues" evidence="13">
    <location>
        <begin position="64"/>
        <end position="76"/>
    </location>
</feature>
<proteinExistence type="predicted"/>
<keyword evidence="12" id="KW-0449">Lipoprotein</keyword>
<feature type="domain" description="G-protein coupled receptors family 1 profile" evidence="15">
    <location>
        <begin position="1"/>
        <end position="186"/>
    </location>
</feature>
<evidence type="ECO:0000256" key="1">
    <source>
        <dbReference type="ARBA" id="ARBA00004651"/>
    </source>
</evidence>
<keyword evidence="2" id="KW-1003">Cell membrane</keyword>
<evidence type="ECO:0000256" key="9">
    <source>
        <dbReference type="ARBA" id="ARBA00023170"/>
    </source>
</evidence>
<protein>
    <recommendedName>
        <fullName evidence="15">G-protein coupled receptors family 1 profile domain-containing protein</fullName>
    </recommendedName>
</protein>
<feature type="transmembrane region" description="Helical" evidence="14">
    <location>
        <begin position="20"/>
        <end position="46"/>
    </location>
</feature>
<dbReference type="Proteomes" id="UP001634394">
    <property type="component" value="Unassembled WGS sequence"/>
</dbReference>
<keyword evidence="7" id="KW-0564">Palmitate</keyword>
<evidence type="ECO:0000313" key="17">
    <source>
        <dbReference type="Proteomes" id="UP001634394"/>
    </source>
</evidence>
<reference evidence="16 17" key="1">
    <citation type="submission" date="2024-11" db="EMBL/GenBank/DDBJ databases">
        <title>Chromosome-level genome assembly of the freshwater bivalve Anodonta woodiana.</title>
        <authorList>
            <person name="Chen X."/>
        </authorList>
    </citation>
    <scope>NUCLEOTIDE SEQUENCE [LARGE SCALE GENOMIC DNA]</scope>
    <source>
        <strain evidence="16">MN2024</strain>
        <tissue evidence="16">Gills</tissue>
    </source>
</reference>
<evidence type="ECO:0000313" key="16">
    <source>
        <dbReference type="EMBL" id="KAL3878488.1"/>
    </source>
</evidence>
<evidence type="ECO:0000256" key="11">
    <source>
        <dbReference type="ARBA" id="ARBA00023224"/>
    </source>
</evidence>
<gene>
    <name evidence="16" type="ORF">ACJMK2_030833</name>
</gene>
<keyword evidence="11" id="KW-0807">Transducer</keyword>
<evidence type="ECO:0000256" key="14">
    <source>
        <dbReference type="SAM" id="Phobius"/>
    </source>
</evidence>
<evidence type="ECO:0000256" key="5">
    <source>
        <dbReference type="ARBA" id="ARBA00023040"/>
    </source>
</evidence>
<evidence type="ECO:0000256" key="3">
    <source>
        <dbReference type="ARBA" id="ARBA00022692"/>
    </source>
</evidence>
<name>A0ABD3X0X9_SINWO</name>
<keyword evidence="8" id="KW-1015">Disulfide bond</keyword>
<evidence type="ECO:0000256" key="12">
    <source>
        <dbReference type="ARBA" id="ARBA00023288"/>
    </source>
</evidence>